<dbReference type="RefSeq" id="WP_224041304.1">
    <property type="nucleotide sequence ID" value="NZ_CAJZAH010000002.1"/>
</dbReference>
<sequence length="92" mass="9896">MSDTQSNGAILARMQESLDAYVAGGVDTNGFVQSWRQAAESLVLPPPYGAALDDLLRRLQMSAVFAQDSCSFSASAITDQMIVWLRKAGQAK</sequence>
<reference evidence="1 2" key="1">
    <citation type="submission" date="2021-08" db="EMBL/GenBank/DDBJ databases">
        <authorList>
            <person name="Peeters C."/>
        </authorList>
    </citation>
    <scope>NUCLEOTIDE SEQUENCE [LARGE SCALE GENOMIC DNA]</scope>
    <source>
        <strain evidence="1 2">LMG 21510</strain>
    </source>
</reference>
<comment type="caution">
    <text evidence="1">The sequence shown here is derived from an EMBL/GenBank/DDBJ whole genome shotgun (WGS) entry which is preliminary data.</text>
</comment>
<protein>
    <submittedName>
        <fullName evidence="1">Uncharacterized protein</fullName>
    </submittedName>
</protein>
<proteinExistence type="predicted"/>
<evidence type="ECO:0000313" key="1">
    <source>
        <dbReference type="EMBL" id="CAG9172144.1"/>
    </source>
</evidence>
<accession>A0ABM8WX71</accession>
<name>A0ABM8WX71_9BURK</name>
<dbReference type="Proteomes" id="UP000721236">
    <property type="component" value="Unassembled WGS sequence"/>
</dbReference>
<organism evidence="1 2">
    <name type="scientific">Cupriavidus respiraculi</name>
    <dbReference type="NCBI Taxonomy" id="195930"/>
    <lineage>
        <taxon>Bacteria</taxon>
        <taxon>Pseudomonadati</taxon>
        <taxon>Pseudomonadota</taxon>
        <taxon>Betaproteobacteria</taxon>
        <taxon>Burkholderiales</taxon>
        <taxon>Burkholderiaceae</taxon>
        <taxon>Cupriavidus</taxon>
    </lineage>
</organism>
<dbReference type="EMBL" id="CAJZAH010000002">
    <property type="protein sequence ID" value="CAG9172144.1"/>
    <property type="molecule type" value="Genomic_DNA"/>
</dbReference>
<evidence type="ECO:0000313" key="2">
    <source>
        <dbReference type="Proteomes" id="UP000721236"/>
    </source>
</evidence>
<keyword evidence="2" id="KW-1185">Reference proteome</keyword>
<gene>
    <name evidence="1" type="ORF">LMG21510_01873</name>
</gene>